<dbReference type="NCBIfam" id="TIGR04057">
    <property type="entry name" value="SusC_RagA_signa"/>
    <property type="match status" value="1"/>
</dbReference>
<dbReference type="AlphaFoldDB" id="A0A074KWY9"/>
<feature type="domain" description="TonB-dependent receptor-like beta-barrel" evidence="12">
    <location>
        <begin position="410"/>
        <end position="823"/>
    </location>
</feature>
<dbReference type="SUPFAM" id="SSF56935">
    <property type="entry name" value="Porins"/>
    <property type="match status" value="1"/>
</dbReference>
<dbReference type="InterPro" id="IPR023997">
    <property type="entry name" value="TonB-dep_OMP_SusC/RagA_CS"/>
</dbReference>
<dbReference type="Gene3D" id="2.60.40.1120">
    <property type="entry name" value="Carboxypeptidase-like, regulatory domain"/>
    <property type="match status" value="1"/>
</dbReference>
<dbReference type="Pfam" id="PF13715">
    <property type="entry name" value="CarbopepD_reg_2"/>
    <property type="match status" value="1"/>
</dbReference>
<evidence type="ECO:0000256" key="5">
    <source>
        <dbReference type="ARBA" id="ARBA00022729"/>
    </source>
</evidence>
<dbReference type="PANTHER" id="PTHR30069">
    <property type="entry name" value="TONB-DEPENDENT OUTER MEMBRANE RECEPTOR"/>
    <property type="match status" value="1"/>
</dbReference>
<dbReference type="Proteomes" id="UP000027821">
    <property type="component" value="Unassembled WGS sequence"/>
</dbReference>
<dbReference type="GO" id="GO:0009279">
    <property type="term" value="C:cell outer membrane"/>
    <property type="evidence" value="ECO:0007669"/>
    <property type="project" value="UniProtKB-SubCell"/>
</dbReference>
<sequence length="1025" mass="112404">MSTFAQGRVVTGQVVSADDGEPVLGVSILIKGTTTGVPTDIDGNFSIEVPNENSVLVFRYIGYKVKEVRVGNQSRLNVTLESDERALQEVVVTAFGVEKETRALGTSVTAVRNDELVRGRATNLSNALAGKVAGVRVQGSSGMVGASSNVFIRGFTTFTGSNQPLMIVDGIPIDNGGGTNQLQSGVSNSNRGIDINPDDIEEMTVLKGPSAAVLYGSRAAGGAILITTKKGKAGAKKANVSFTSNINFAEVNRFPEYQNTYAQGLGGNFLTVNTPESWGPRIAGQQVTNFRGEQETLTAYPNNVKDLFKTGVNLQNNLSVSGASNTGDYFLSYGNLNESGILDNNQLTRNSVTFNANNRMTDRLTVGVNMIYSNNRSQRTQQGNQLANPFFRSWFMPRSIDPFANPFERPDQTQRSPSSINDLVSENTWYGNDDHPLFTINRNLYNDQINRLIGSVNLSYKILDNLTFNYRLGTDTYTEEIKIINARSSRGGSAAGQTGAITDEMFRRTETTSDAILRYAERFADGELGLTVLLGNQINQRTQRRNRVTGSNIQVIGFENITNTLQFDPFGQTQQIGLIGAFGDIGLDYRNTYFISFQGRNDWSSTFGKENRSYFYPSVNSSIVLTDAIPALADNNVLSFWKIRGGWALVGREAPVFSTDSYFSRQTIGDSYGVNMLLPFNGQLGQSLNLTGGNPNLGPEFTRSWEIGTDMRLFNGRINLDATYYEQHSYDIIFGVPVSGSSGITNQFQNAGTLNTKGFELLLGGSPIQRANFSWDLSVNYSFVRPVVGELAEGVEQITLGGFTSPSTRLIAGHPYGVFWGSYFERHTNGQLLVNQDGRPNLANDNKIIGDPNPDWFGGITNTFNYKGFSLSALIDIRKGGDIISRNISDLRRTGAVVETEDRDRGWIVDGVNADGSPNTVQISAQNYFNDLYGFGRAELVTFDGSWIRLREAELSYRFPSAILNKTFMGRAELGIVGRNLFLYAPNVPHIDPEVNAQGQSNSLGLEFNAMPQTRTYGAFVRVTF</sequence>
<feature type="domain" description="TonB-dependent receptor plug" evidence="13">
    <location>
        <begin position="102"/>
        <end position="223"/>
    </location>
</feature>
<keyword evidence="8" id="KW-0675">Receptor</keyword>
<evidence type="ECO:0000256" key="3">
    <source>
        <dbReference type="ARBA" id="ARBA00022452"/>
    </source>
</evidence>
<dbReference type="Pfam" id="PF00593">
    <property type="entry name" value="TonB_dep_Rec_b-barrel"/>
    <property type="match status" value="1"/>
</dbReference>
<dbReference type="InterPro" id="IPR012910">
    <property type="entry name" value="Plug_dom"/>
</dbReference>
<evidence type="ECO:0000259" key="13">
    <source>
        <dbReference type="Pfam" id="PF07715"/>
    </source>
</evidence>
<dbReference type="InterPro" id="IPR008969">
    <property type="entry name" value="CarboxyPept-like_regulatory"/>
</dbReference>
<evidence type="ECO:0000256" key="11">
    <source>
        <dbReference type="RuleBase" id="RU003357"/>
    </source>
</evidence>
<evidence type="ECO:0000256" key="7">
    <source>
        <dbReference type="ARBA" id="ARBA00023136"/>
    </source>
</evidence>
<accession>A0A074KWY9</accession>
<keyword evidence="5" id="KW-0732">Signal</keyword>
<evidence type="ECO:0000256" key="1">
    <source>
        <dbReference type="ARBA" id="ARBA00004571"/>
    </source>
</evidence>
<keyword evidence="2 10" id="KW-0813">Transport</keyword>
<dbReference type="GO" id="GO:0015344">
    <property type="term" value="F:siderophore uptake transmembrane transporter activity"/>
    <property type="evidence" value="ECO:0007669"/>
    <property type="project" value="TreeGrafter"/>
</dbReference>
<gene>
    <name evidence="14" type="ORF">EL17_07115</name>
</gene>
<evidence type="ECO:0000313" key="14">
    <source>
        <dbReference type="EMBL" id="KEO74501.1"/>
    </source>
</evidence>
<evidence type="ECO:0000256" key="10">
    <source>
        <dbReference type="PROSITE-ProRule" id="PRU01360"/>
    </source>
</evidence>
<dbReference type="InterPro" id="IPR000531">
    <property type="entry name" value="Beta-barrel_TonB"/>
</dbReference>
<dbReference type="EMBL" id="JMIH01000015">
    <property type="protein sequence ID" value="KEO74501.1"/>
    <property type="molecule type" value="Genomic_DNA"/>
</dbReference>
<evidence type="ECO:0000256" key="4">
    <source>
        <dbReference type="ARBA" id="ARBA00022692"/>
    </source>
</evidence>
<comment type="similarity">
    <text evidence="10 11">Belongs to the TonB-dependent receptor family.</text>
</comment>
<dbReference type="Gene3D" id="2.40.170.20">
    <property type="entry name" value="TonB-dependent receptor, beta-barrel domain"/>
    <property type="match status" value="1"/>
</dbReference>
<protein>
    <recommendedName>
        <fullName evidence="16">TonB-dependent receptor</fullName>
    </recommendedName>
</protein>
<dbReference type="Gene3D" id="2.170.130.10">
    <property type="entry name" value="TonB-dependent receptor, plug domain"/>
    <property type="match status" value="1"/>
</dbReference>
<dbReference type="PROSITE" id="PS52016">
    <property type="entry name" value="TONB_DEPENDENT_REC_3"/>
    <property type="match status" value="1"/>
</dbReference>
<keyword evidence="15" id="KW-1185">Reference proteome</keyword>
<dbReference type="PANTHER" id="PTHR30069:SF29">
    <property type="entry name" value="HEMOGLOBIN AND HEMOGLOBIN-HAPTOGLOBIN-BINDING PROTEIN 1-RELATED"/>
    <property type="match status" value="1"/>
</dbReference>
<keyword evidence="9 10" id="KW-0998">Cell outer membrane</keyword>
<evidence type="ECO:0000256" key="6">
    <source>
        <dbReference type="ARBA" id="ARBA00023077"/>
    </source>
</evidence>
<keyword evidence="6 11" id="KW-0798">TonB box</keyword>
<evidence type="ECO:0000256" key="2">
    <source>
        <dbReference type="ARBA" id="ARBA00022448"/>
    </source>
</evidence>
<dbReference type="GO" id="GO:0044718">
    <property type="term" value="P:siderophore transmembrane transport"/>
    <property type="evidence" value="ECO:0007669"/>
    <property type="project" value="TreeGrafter"/>
</dbReference>
<comment type="caution">
    <text evidence="14">The sequence shown here is derived from an EMBL/GenBank/DDBJ whole genome shotgun (WGS) entry which is preliminary data.</text>
</comment>
<keyword evidence="4 10" id="KW-0812">Transmembrane</keyword>
<evidence type="ECO:0008006" key="16">
    <source>
        <dbReference type="Google" id="ProtNLM"/>
    </source>
</evidence>
<evidence type="ECO:0000313" key="15">
    <source>
        <dbReference type="Proteomes" id="UP000027821"/>
    </source>
</evidence>
<proteinExistence type="inferred from homology"/>
<keyword evidence="3 10" id="KW-1134">Transmembrane beta strand</keyword>
<name>A0A074KWY9_9BACT</name>
<organism evidence="14 15">
    <name type="scientific">Anditalea andensis</name>
    <dbReference type="NCBI Taxonomy" id="1048983"/>
    <lineage>
        <taxon>Bacteria</taxon>
        <taxon>Pseudomonadati</taxon>
        <taxon>Bacteroidota</taxon>
        <taxon>Cytophagia</taxon>
        <taxon>Cytophagales</taxon>
        <taxon>Cytophagaceae</taxon>
        <taxon>Anditalea</taxon>
    </lineage>
</organism>
<dbReference type="SUPFAM" id="SSF49464">
    <property type="entry name" value="Carboxypeptidase regulatory domain-like"/>
    <property type="match status" value="1"/>
</dbReference>
<dbReference type="InterPro" id="IPR037066">
    <property type="entry name" value="Plug_dom_sf"/>
</dbReference>
<dbReference type="InterPro" id="IPR039426">
    <property type="entry name" value="TonB-dep_rcpt-like"/>
</dbReference>
<evidence type="ECO:0000259" key="12">
    <source>
        <dbReference type="Pfam" id="PF00593"/>
    </source>
</evidence>
<dbReference type="NCBIfam" id="TIGR04056">
    <property type="entry name" value="OMP_RagA_SusC"/>
    <property type="match status" value="1"/>
</dbReference>
<dbReference type="Pfam" id="PF07715">
    <property type="entry name" value="Plug"/>
    <property type="match status" value="1"/>
</dbReference>
<reference evidence="14 15" key="1">
    <citation type="submission" date="2014-04" db="EMBL/GenBank/DDBJ databases">
        <title>Characterization and application of a salt tolerant electro-active bacterium.</title>
        <authorList>
            <person name="Yang L."/>
            <person name="Wei S."/>
            <person name="Tay Q.X.M."/>
        </authorList>
    </citation>
    <scope>NUCLEOTIDE SEQUENCE [LARGE SCALE GENOMIC DNA]</scope>
    <source>
        <strain evidence="14 15">LY1</strain>
    </source>
</reference>
<comment type="subcellular location">
    <subcellularLocation>
        <location evidence="1 10">Cell outer membrane</location>
        <topology evidence="1 10">Multi-pass membrane protein</topology>
    </subcellularLocation>
</comment>
<dbReference type="InterPro" id="IPR023996">
    <property type="entry name" value="TonB-dep_OMP_SusC/RagA"/>
</dbReference>
<dbReference type="FunFam" id="2.60.40.1120:FF:000003">
    <property type="entry name" value="Outer membrane protein Omp121"/>
    <property type="match status" value="1"/>
</dbReference>
<dbReference type="eggNOG" id="COG4771">
    <property type="taxonomic scope" value="Bacteria"/>
</dbReference>
<evidence type="ECO:0000256" key="9">
    <source>
        <dbReference type="ARBA" id="ARBA00023237"/>
    </source>
</evidence>
<dbReference type="STRING" id="1048983.EL17_07115"/>
<dbReference type="InterPro" id="IPR036942">
    <property type="entry name" value="Beta-barrel_TonB_sf"/>
</dbReference>
<evidence type="ECO:0000256" key="8">
    <source>
        <dbReference type="ARBA" id="ARBA00023170"/>
    </source>
</evidence>
<keyword evidence="7 10" id="KW-0472">Membrane</keyword>